<feature type="domain" description="Histone RNA hairpin-binding protein RNA-binding" evidence="4">
    <location>
        <begin position="213"/>
        <end position="280"/>
    </location>
</feature>
<organism evidence="5 6">
    <name type="scientific">Caenorhabditis angaria</name>
    <dbReference type="NCBI Taxonomy" id="860376"/>
    <lineage>
        <taxon>Eukaryota</taxon>
        <taxon>Metazoa</taxon>
        <taxon>Ecdysozoa</taxon>
        <taxon>Nematoda</taxon>
        <taxon>Chromadorea</taxon>
        <taxon>Rhabditida</taxon>
        <taxon>Rhabditina</taxon>
        <taxon>Rhabditomorpha</taxon>
        <taxon>Rhabditoidea</taxon>
        <taxon>Rhabditidae</taxon>
        <taxon>Peloderinae</taxon>
        <taxon>Caenorhabditis</taxon>
    </lineage>
</organism>
<dbReference type="GO" id="GO:0071207">
    <property type="term" value="F:histone pre-mRNA stem-loop binding"/>
    <property type="evidence" value="ECO:0007669"/>
    <property type="project" value="TreeGrafter"/>
</dbReference>
<dbReference type="EMBL" id="CANHGI010000002">
    <property type="protein sequence ID" value="CAI5443627.1"/>
    <property type="molecule type" value="Genomic_DNA"/>
</dbReference>
<evidence type="ECO:0000259" key="4">
    <source>
        <dbReference type="Pfam" id="PF15247"/>
    </source>
</evidence>
<protein>
    <recommendedName>
        <fullName evidence="4">Histone RNA hairpin-binding protein RNA-binding domain-containing protein</fullName>
    </recommendedName>
</protein>
<dbReference type="InterPro" id="IPR038294">
    <property type="entry name" value="SLBP_RNA_bind_sf"/>
</dbReference>
<evidence type="ECO:0000256" key="1">
    <source>
        <dbReference type="ARBA" id="ARBA00006151"/>
    </source>
</evidence>
<dbReference type="Pfam" id="PF15247">
    <property type="entry name" value="SLBP_RNA_bind"/>
    <property type="match status" value="1"/>
</dbReference>
<dbReference type="OrthoDB" id="265795at2759"/>
<dbReference type="InterPro" id="IPR029344">
    <property type="entry name" value="SLBP_RNA_bind"/>
</dbReference>
<comment type="similarity">
    <text evidence="1">Belongs to the SLBP family.</text>
</comment>
<dbReference type="PANTHER" id="PTHR17408">
    <property type="entry name" value="HISTONE RNA HAIRPIN-BINDING PROTEIN"/>
    <property type="match status" value="1"/>
</dbReference>
<keyword evidence="6" id="KW-1185">Reference proteome</keyword>
<evidence type="ECO:0000256" key="3">
    <source>
        <dbReference type="SAM" id="MobiDB-lite"/>
    </source>
</evidence>
<feature type="compositionally biased region" description="Basic and acidic residues" evidence="3">
    <location>
        <begin position="75"/>
        <end position="85"/>
    </location>
</feature>
<sequence length="371" mass="41831">MAPTLTPKKCTASPKKVAKTPTRTSPRKKAWATPPKAVNSLLKSDLFTEQDFADLSNRSWAEITEEDPDVVSDSADLRCKSESRRKGQPRRLNATQTKPKFVRSLELTNEIFASSSATRRSMRNKTTVVLNETQITASSPKLEAISRKRCLSNASTINEDVSPSKRRQNQPESGKPVRKSARALRAFDGAESVTSSPSRKDYWEEPTLGWCSDENTLKRRTREIERAKEKSVYQKYTNEVAIRDRMKGVHPRTPNKLINYSRRSWDQQIKKWKRSLYDWAGEEPSDSVNTSFCSYTSDEAMSGKEDEEANLENTPVLKDLDIPIRPEADNMASLLGKFDIDSQMGMAEESTLKASNPKIDPSAPIDFSNLS</sequence>
<accession>A0A9P1ID90</accession>
<evidence type="ECO:0000256" key="2">
    <source>
        <dbReference type="ARBA" id="ARBA00022884"/>
    </source>
</evidence>
<proteinExistence type="inferred from homology"/>
<gene>
    <name evidence="5" type="ORF">CAMP_LOCUS6264</name>
</gene>
<dbReference type="AlphaFoldDB" id="A0A9P1ID90"/>
<dbReference type="Gene3D" id="1.10.8.1120">
    <property type="entry name" value="Histone RNA hairpin-binding protein RNA-binding domain"/>
    <property type="match status" value="1"/>
</dbReference>
<dbReference type="GO" id="GO:0071204">
    <property type="term" value="C:histone pre-mRNA 3'end processing complex"/>
    <property type="evidence" value="ECO:0007669"/>
    <property type="project" value="TreeGrafter"/>
</dbReference>
<comment type="caution">
    <text evidence="5">The sequence shown here is derived from an EMBL/GenBank/DDBJ whole genome shotgun (WGS) entry which is preliminary data.</text>
</comment>
<feature type="region of interest" description="Disordered" evidence="3">
    <location>
        <begin position="155"/>
        <end position="180"/>
    </location>
</feature>
<dbReference type="GO" id="GO:0003729">
    <property type="term" value="F:mRNA binding"/>
    <property type="evidence" value="ECO:0007669"/>
    <property type="project" value="InterPro"/>
</dbReference>
<dbReference type="GO" id="GO:0006398">
    <property type="term" value="P:mRNA 3'-end processing by stem-loop binding and cleavage"/>
    <property type="evidence" value="ECO:0007669"/>
    <property type="project" value="TreeGrafter"/>
</dbReference>
<feature type="region of interest" description="Disordered" evidence="3">
    <location>
        <begin position="66"/>
        <end position="98"/>
    </location>
</feature>
<dbReference type="PANTHER" id="PTHR17408:SF0">
    <property type="entry name" value="HISTONE RNA HAIRPIN-BINDING PROTEIN"/>
    <property type="match status" value="1"/>
</dbReference>
<evidence type="ECO:0000313" key="6">
    <source>
        <dbReference type="Proteomes" id="UP001152747"/>
    </source>
</evidence>
<name>A0A9P1ID90_9PELO</name>
<reference evidence="5" key="1">
    <citation type="submission" date="2022-11" db="EMBL/GenBank/DDBJ databases">
        <authorList>
            <person name="Kikuchi T."/>
        </authorList>
    </citation>
    <scope>NUCLEOTIDE SEQUENCE</scope>
    <source>
        <strain evidence="5">PS1010</strain>
    </source>
</reference>
<dbReference type="GO" id="GO:0005737">
    <property type="term" value="C:cytoplasm"/>
    <property type="evidence" value="ECO:0007669"/>
    <property type="project" value="TreeGrafter"/>
</dbReference>
<dbReference type="Proteomes" id="UP001152747">
    <property type="component" value="Unassembled WGS sequence"/>
</dbReference>
<dbReference type="InterPro" id="IPR026502">
    <property type="entry name" value="SLBP1/SLBP2"/>
</dbReference>
<evidence type="ECO:0000313" key="5">
    <source>
        <dbReference type="EMBL" id="CAI5443627.1"/>
    </source>
</evidence>
<feature type="region of interest" description="Disordered" evidence="3">
    <location>
        <begin position="1"/>
        <end position="36"/>
    </location>
</feature>
<dbReference type="GO" id="GO:0051028">
    <property type="term" value="P:mRNA transport"/>
    <property type="evidence" value="ECO:0007669"/>
    <property type="project" value="TreeGrafter"/>
</dbReference>
<feature type="region of interest" description="Disordered" evidence="3">
    <location>
        <begin position="348"/>
        <end position="371"/>
    </location>
</feature>
<keyword evidence="2" id="KW-0694">RNA-binding</keyword>